<protein>
    <submittedName>
        <fullName evidence="2">Uncharacterized protein</fullName>
    </submittedName>
</protein>
<accession>A0AAW2DZK7</accession>
<evidence type="ECO:0000256" key="1">
    <source>
        <dbReference type="SAM" id="Coils"/>
    </source>
</evidence>
<evidence type="ECO:0000313" key="2">
    <source>
        <dbReference type="EMBL" id="KAL0015604.1"/>
    </source>
</evidence>
<organism evidence="2 3">
    <name type="scientific">Lithocarpus litseifolius</name>
    <dbReference type="NCBI Taxonomy" id="425828"/>
    <lineage>
        <taxon>Eukaryota</taxon>
        <taxon>Viridiplantae</taxon>
        <taxon>Streptophyta</taxon>
        <taxon>Embryophyta</taxon>
        <taxon>Tracheophyta</taxon>
        <taxon>Spermatophyta</taxon>
        <taxon>Magnoliopsida</taxon>
        <taxon>eudicotyledons</taxon>
        <taxon>Gunneridae</taxon>
        <taxon>Pentapetalae</taxon>
        <taxon>rosids</taxon>
        <taxon>fabids</taxon>
        <taxon>Fagales</taxon>
        <taxon>Fagaceae</taxon>
        <taxon>Lithocarpus</taxon>
    </lineage>
</organism>
<comment type="caution">
    <text evidence="2">The sequence shown here is derived from an EMBL/GenBank/DDBJ whole genome shotgun (WGS) entry which is preliminary data.</text>
</comment>
<proteinExistence type="predicted"/>
<name>A0AAW2DZK7_9ROSI</name>
<feature type="coiled-coil region" evidence="1">
    <location>
        <begin position="19"/>
        <end position="53"/>
    </location>
</feature>
<evidence type="ECO:0000313" key="3">
    <source>
        <dbReference type="Proteomes" id="UP001459277"/>
    </source>
</evidence>
<keyword evidence="3" id="KW-1185">Reference proteome</keyword>
<dbReference type="Proteomes" id="UP001459277">
    <property type="component" value="Unassembled WGS sequence"/>
</dbReference>
<sequence>MFYDESVAYKLPVPRRLALQMLRDTIDELRKALNRIREENNRIKIRLNRYRTQAEIRESVECKLYEHAQSMQSLLVDPIYLLDVEMSDEE</sequence>
<dbReference type="AlphaFoldDB" id="A0AAW2DZK7"/>
<dbReference type="EMBL" id="JAZDWU010000001">
    <property type="protein sequence ID" value="KAL0015604.1"/>
    <property type="molecule type" value="Genomic_DNA"/>
</dbReference>
<gene>
    <name evidence="2" type="ORF">SO802_002673</name>
</gene>
<keyword evidence="1" id="KW-0175">Coiled coil</keyword>
<reference evidence="2 3" key="1">
    <citation type="submission" date="2024-01" db="EMBL/GenBank/DDBJ databases">
        <title>A telomere-to-telomere, gap-free genome of sweet tea (Lithocarpus litseifolius).</title>
        <authorList>
            <person name="Zhou J."/>
        </authorList>
    </citation>
    <scope>NUCLEOTIDE SEQUENCE [LARGE SCALE GENOMIC DNA]</scope>
    <source>
        <strain evidence="2">Zhou-2022a</strain>
        <tissue evidence="2">Leaf</tissue>
    </source>
</reference>